<dbReference type="SUPFAM" id="SSF160544">
    <property type="entry name" value="EscU C-terminal domain-like"/>
    <property type="match status" value="1"/>
</dbReference>
<comment type="subcellular location">
    <subcellularLocation>
        <location evidence="1">Cell membrane</location>
        <topology evidence="1">Multi-pass membrane protein</topology>
    </subcellularLocation>
</comment>
<evidence type="ECO:0000256" key="1">
    <source>
        <dbReference type="ARBA" id="ARBA00004651"/>
    </source>
</evidence>
<dbReference type="RefSeq" id="WP_148637471.1">
    <property type="nucleotide sequence ID" value="NZ_CP097897.1"/>
</dbReference>
<keyword evidence="5 12" id="KW-1003">Cell membrane</keyword>
<evidence type="ECO:0000256" key="10">
    <source>
        <dbReference type="ARBA" id="ARBA00023136"/>
    </source>
</evidence>
<evidence type="ECO:0000313" key="15">
    <source>
        <dbReference type="Proteomes" id="UP000322619"/>
    </source>
</evidence>
<dbReference type="Pfam" id="PF01312">
    <property type="entry name" value="Bac_export_2"/>
    <property type="match status" value="1"/>
</dbReference>
<evidence type="ECO:0000256" key="13">
    <source>
        <dbReference type="SAM" id="MobiDB-lite"/>
    </source>
</evidence>
<dbReference type="PANTHER" id="PTHR30531:SF12">
    <property type="entry name" value="FLAGELLAR BIOSYNTHETIC PROTEIN FLHB"/>
    <property type="match status" value="1"/>
</dbReference>
<sequence>MAGSEKTEKATPKKRRDERKKGNTFQSKDVVSVVLLFVAFFILNLLVPFIYQQIKNLYIAQMKKIMTVETLTVSGVNQLFREGALVFFISVLPVAIVIMFVAVIMSGVQTGFLVTGDALKPKFNRINPLSGIKRMFSLRSLVELLKSLAKVALIIAIIYTTILAMIPMTPDMLITKIDENVMFMMDQTMSMVQTVCMIFAVVAILDYAYQRYDYEKKLKMTKQEVKDEYKQTEGNPEIKGKIRQKQREMSMSRMMQMVPQADVIVRNPTHFAVALKYDADQDVAPLVLAKGKDHIALRIVKVAEENKVLVKENKGLARSLYESVEINAYIPAELYKAVAELMAWVYSTRKKENVK</sequence>
<organism evidence="14 15">
    <name type="scientific">Acetobacterium wieringae</name>
    <dbReference type="NCBI Taxonomy" id="52694"/>
    <lineage>
        <taxon>Bacteria</taxon>
        <taxon>Bacillati</taxon>
        <taxon>Bacillota</taxon>
        <taxon>Clostridia</taxon>
        <taxon>Eubacteriales</taxon>
        <taxon>Eubacteriaceae</taxon>
        <taxon>Acetobacterium</taxon>
    </lineage>
</organism>
<feature type="transmembrane region" description="Helical" evidence="12">
    <location>
        <begin position="84"/>
        <end position="105"/>
    </location>
</feature>
<dbReference type="Gene3D" id="3.40.1690.10">
    <property type="entry name" value="secretion proteins EscU"/>
    <property type="match status" value="1"/>
</dbReference>
<accession>A0A5D0WNL6</accession>
<dbReference type="AlphaFoldDB" id="A0A5D0WNL6"/>
<evidence type="ECO:0000256" key="8">
    <source>
        <dbReference type="ARBA" id="ARBA00022927"/>
    </source>
</evidence>
<evidence type="ECO:0000313" key="14">
    <source>
        <dbReference type="EMBL" id="TYC85925.1"/>
    </source>
</evidence>
<keyword evidence="8 12" id="KW-0653">Protein transport</keyword>
<keyword evidence="14" id="KW-0282">Flagellum</keyword>
<dbReference type="Proteomes" id="UP000322619">
    <property type="component" value="Unassembled WGS sequence"/>
</dbReference>
<keyword evidence="14" id="KW-0966">Cell projection</keyword>
<keyword evidence="10 12" id="KW-0472">Membrane</keyword>
<proteinExistence type="inferred from homology"/>
<dbReference type="InterPro" id="IPR006136">
    <property type="entry name" value="FlhB"/>
</dbReference>
<evidence type="ECO:0000256" key="4">
    <source>
        <dbReference type="ARBA" id="ARBA00022448"/>
    </source>
</evidence>
<dbReference type="InterPro" id="IPR006135">
    <property type="entry name" value="T3SS_substrate_exporter"/>
</dbReference>
<comment type="function">
    <text evidence="12">Required for formation of the rod structure in the basal body of the flagellar apparatus. Together with FliI and FliH, may constitute the export apparatus of flagellin.</text>
</comment>
<feature type="transmembrane region" description="Helical" evidence="12">
    <location>
        <begin position="188"/>
        <end position="209"/>
    </location>
</feature>
<dbReference type="GO" id="GO:0044780">
    <property type="term" value="P:bacterial-type flagellum assembly"/>
    <property type="evidence" value="ECO:0007669"/>
    <property type="project" value="InterPro"/>
</dbReference>
<dbReference type="EMBL" id="VSLA01000013">
    <property type="protein sequence ID" value="TYC85925.1"/>
    <property type="molecule type" value="Genomic_DNA"/>
</dbReference>
<evidence type="ECO:0000256" key="2">
    <source>
        <dbReference type="ARBA" id="ARBA00010690"/>
    </source>
</evidence>
<reference evidence="14 15" key="1">
    <citation type="submission" date="2019-08" db="EMBL/GenBank/DDBJ databases">
        <title>Isolation and enrichment of carboxydotrophic bacteria from anaerobic sludge for the production of bio-based chemicals from syngas.</title>
        <authorList>
            <person name="Antares A.L."/>
            <person name="Moreira J."/>
            <person name="Diender M."/>
            <person name="Parshina S.N."/>
            <person name="Stams A.J.M."/>
            <person name="Alves M."/>
            <person name="Alves J.I."/>
            <person name="Sousa D.Z."/>
        </authorList>
    </citation>
    <scope>NUCLEOTIDE SEQUENCE [LARGE SCALE GENOMIC DNA]</scope>
    <source>
        <strain evidence="14 15">JM</strain>
    </source>
</reference>
<evidence type="ECO:0000256" key="7">
    <source>
        <dbReference type="ARBA" id="ARBA00022795"/>
    </source>
</evidence>
<dbReference type="FunFam" id="3.40.1690.10:FF:000001">
    <property type="entry name" value="Flagellar biosynthetic protein FlhB"/>
    <property type="match status" value="1"/>
</dbReference>
<keyword evidence="7 12" id="KW-1005">Bacterial flagellum biogenesis</keyword>
<keyword evidence="6 12" id="KW-0812">Transmembrane</keyword>
<name>A0A5D0WNL6_9FIRM</name>
<dbReference type="PRINTS" id="PR00950">
    <property type="entry name" value="TYPE3IMSPROT"/>
</dbReference>
<feature type="compositionally biased region" description="Basic and acidic residues" evidence="13">
    <location>
        <begin position="1"/>
        <end position="11"/>
    </location>
</feature>
<keyword evidence="9 12" id="KW-1133">Transmembrane helix</keyword>
<evidence type="ECO:0000256" key="9">
    <source>
        <dbReference type="ARBA" id="ARBA00022989"/>
    </source>
</evidence>
<protein>
    <recommendedName>
        <fullName evidence="3 12">Flagellar biosynthetic protein FlhB</fullName>
    </recommendedName>
</protein>
<dbReference type="InterPro" id="IPR029025">
    <property type="entry name" value="T3SS_substrate_exporter_C"/>
</dbReference>
<feature type="transmembrane region" description="Helical" evidence="12">
    <location>
        <begin position="148"/>
        <end position="168"/>
    </location>
</feature>
<dbReference type="Gene3D" id="6.10.250.2080">
    <property type="match status" value="1"/>
</dbReference>
<evidence type="ECO:0000256" key="6">
    <source>
        <dbReference type="ARBA" id="ARBA00022692"/>
    </source>
</evidence>
<dbReference type="NCBIfam" id="TIGR00328">
    <property type="entry name" value="flhB"/>
    <property type="match status" value="1"/>
</dbReference>
<feature type="region of interest" description="Disordered" evidence="13">
    <location>
        <begin position="1"/>
        <end position="21"/>
    </location>
</feature>
<dbReference type="GO" id="GO:0009306">
    <property type="term" value="P:protein secretion"/>
    <property type="evidence" value="ECO:0007669"/>
    <property type="project" value="InterPro"/>
</dbReference>
<dbReference type="PANTHER" id="PTHR30531">
    <property type="entry name" value="FLAGELLAR BIOSYNTHETIC PROTEIN FLHB"/>
    <property type="match status" value="1"/>
</dbReference>
<keyword evidence="11 12" id="KW-1006">Bacterial flagellum protein export</keyword>
<dbReference type="GO" id="GO:0005886">
    <property type="term" value="C:plasma membrane"/>
    <property type="evidence" value="ECO:0007669"/>
    <property type="project" value="UniProtKB-SubCell"/>
</dbReference>
<evidence type="ECO:0000256" key="12">
    <source>
        <dbReference type="RuleBase" id="RU364091"/>
    </source>
</evidence>
<keyword evidence="14" id="KW-0969">Cilium</keyword>
<comment type="similarity">
    <text evidence="2 12">Belongs to the type III secretion exporter family.</text>
</comment>
<evidence type="ECO:0000256" key="3">
    <source>
        <dbReference type="ARBA" id="ARBA00021622"/>
    </source>
</evidence>
<keyword evidence="4 12" id="KW-0813">Transport</keyword>
<evidence type="ECO:0000256" key="5">
    <source>
        <dbReference type="ARBA" id="ARBA00022475"/>
    </source>
</evidence>
<feature type="transmembrane region" description="Helical" evidence="12">
    <location>
        <begin position="30"/>
        <end position="51"/>
    </location>
</feature>
<gene>
    <name evidence="12 14" type="primary">flhB</name>
    <name evidence="14" type="ORF">FXB42_08655</name>
</gene>
<comment type="caution">
    <text evidence="14">The sequence shown here is derived from an EMBL/GenBank/DDBJ whole genome shotgun (WGS) entry which is preliminary data.</text>
</comment>
<evidence type="ECO:0000256" key="11">
    <source>
        <dbReference type="ARBA" id="ARBA00023225"/>
    </source>
</evidence>